<evidence type="ECO:0000313" key="2">
    <source>
        <dbReference type="EMBL" id="KAK1137012.1"/>
    </source>
</evidence>
<reference evidence="2" key="1">
    <citation type="submission" date="2021-10" db="EMBL/GenBank/DDBJ databases">
        <title>Melipona bicolor Genome sequencing and assembly.</title>
        <authorList>
            <person name="Araujo N.S."/>
            <person name="Arias M.C."/>
        </authorList>
    </citation>
    <scope>NUCLEOTIDE SEQUENCE</scope>
    <source>
        <strain evidence="2">USP_2M_L1-L4_2017</strain>
        <tissue evidence="2">Whole body</tissue>
    </source>
</reference>
<feature type="region of interest" description="Disordered" evidence="1">
    <location>
        <begin position="1"/>
        <end position="58"/>
    </location>
</feature>
<name>A0AA40KY90_9HYME</name>
<protein>
    <submittedName>
        <fullName evidence="2">Uncharacterized protein</fullName>
    </submittedName>
</protein>
<sequence length="114" mass="12244">MARERERERERESGRVGGRASRSVDRDSPGIDSLCASPTPPPPPLPPPSPPPPTPSLVQRTTALLPASAFSPNFVANLRATKSAPFDFTLIRCRCRTVDEANLPLDVGKGLPFG</sequence>
<accession>A0AA40KY90</accession>
<feature type="compositionally biased region" description="Basic and acidic residues" evidence="1">
    <location>
        <begin position="1"/>
        <end position="14"/>
    </location>
</feature>
<feature type="compositionally biased region" description="Pro residues" evidence="1">
    <location>
        <begin position="38"/>
        <end position="55"/>
    </location>
</feature>
<comment type="caution">
    <text evidence="2">The sequence shown here is derived from an EMBL/GenBank/DDBJ whole genome shotgun (WGS) entry which is preliminary data.</text>
</comment>
<organism evidence="2 3">
    <name type="scientific">Melipona bicolor</name>
    <dbReference type="NCBI Taxonomy" id="60889"/>
    <lineage>
        <taxon>Eukaryota</taxon>
        <taxon>Metazoa</taxon>
        <taxon>Ecdysozoa</taxon>
        <taxon>Arthropoda</taxon>
        <taxon>Hexapoda</taxon>
        <taxon>Insecta</taxon>
        <taxon>Pterygota</taxon>
        <taxon>Neoptera</taxon>
        <taxon>Endopterygota</taxon>
        <taxon>Hymenoptera</taxon>
        <taxon>Apocrita</taxon>
        <taxon>Aculeata</taxon>
        <taxon>Apoidea</taxon>
        <taxon>Anthophila</taxon>
        <taxon>Apidae</taxon>
        <taxon>Melipona</taxon>
    </lineage>
</organism>
<dbReference type="Proteomes" id="UP001177670">
    <property type="component" value="Unassembled WGS sequence"/>
</dbReference>
<evidence type="ECO:0000313" key="3">
    <source>
        <dbReference type="Proteomes" id="UP001177670"/>
    </source>
</evidence>
<keyword evidence="3" id="KW-1185">Reference proteome</keyword>
<proteinExistence type="predicted"/>
<evidence type="ECO:0000256" key="1">
    <source>
        <dbReference type="SAM" id="MobiDB-lite"/>
    </source>
</evidence>
<dbReference type="AlphaFoldDB" id="A0AA40KY90"/>
<dbReference type="EMBL" id="JAHYIQ010000001">
    <property type="protein sequence ID" value="KAK1137012.1"/>
    <property type="molecule type" value="Genomic_DNA"/>
</dbReference>
<gene>
    <name evidence="2" type="ORF">K0M31_001540</name>
</gene>